<keyword evidence="7" id="KW-0325">Glycoprotein</keyword>
<reference evidence="12" key="1">
    <citation type="submission" date="2011-07" db="EMBL/GenBank/DDBJ databases">
        <title>Divergent evolution of antigenic variation in African trypanosomes.</title>
        <authorList>
            <person name="Jackson A.P."/>
            <person name="Berry A."/>
            <person name="Allison H.C."/>
            <person name="Burton P."/>
            <person name="Anderson J."/>
            <person name="Aslett M."/>
            <person name="Brown R."/>
            <person name="Corton N."/>
            <person name="Harris D."/>
            <person name="Hauser H."/>
            <person name="Gamble J."/>
            <person name="Gilderthorp R."/>
            <person name="McQuillan J."/>
            <person name="Quail M.A."/>
            <person name="Sanders M."/>
            <person name="Van Tonder A."/>
            <person name="Ginger M.L."/>
            <person name="Donelson J.E."/>
            <person name="Field M.C."/>
            <person name="Barry J.D."/>
            <person name="Berriman M."/>
            <person name="Hertz-Fowler C."/>
        </authorList>
    </citation>
    <scope>NUCLEOTIDE SEQUENCE [LARGE SCALE GENOMIC DNA]</scope>
    <source>
        <strain evidence="12">IL3000</strain>
    </source>
</reference>
<reference evidence="11 12" key="2">
    <citation type="journal article" date="2012" name="Proc. Natl. Acad. Sci. U.S.A.">
        <title>Antigenic diversity is generated by distinct evolutionary mechanisms in African trypanosome species.</title>
        <authorList>
            <person name="Jackson A.P."/>
            <person name="Berry A."/>
            <person name="Aslett M."/>
            <person name="Allison H.C."/>
            <person name="Burton P."/>
            <person name="Vavrova-Anderson J."/>
            <person name="Brown R."/>
            <person name="Browne H."/>
            <person name="Corton N."/>
            <person name="Hauser H."/>
            <person name="Gamble J."/>
            <person name="Gilderthorp R."/>
            <person name="Marcello L."/>
            <person name="McQuillan J."/>
            <person name="Otto T.D."/>
            <person name="Quail M.A."/>
            <person name="Sanders M.J."/>
            <person name="van Tonder A."/>
            <person name="Ginger M.L."/>
            <person name="Field M.C."/>
            <person name="Barry J.D."/>
            <person name="Hertz-Fowler C."/>
            <person name="Berriman M."/>
        </authorList>
    </citation>
    <scope>NUCLEOTIDE SEQUENCE [LARGE SCALE GENOMIC DNA]</scope>
    <source>
        <strain evidence="11 12">IL3000</strain>
    </source>
</reference>
<evidence type="ECO:0000313" key="11">
    <source>
        <dbReference type="EMBL" id="CCD16088.1"/>
    </source>
</evidence>
<evidence type="ECO:0000256" key="1">
    <source>
        <dbReference type="ARBA" id="ARBA00002523"/>
    </source>
</evidence>
<comment type="caution">
    <text evidence="11">The sequence shown here is derived from an EMBL/GenBank/DDBJ whole genome shotgun (WGS) entry which is preliminary data.</text>
</comment>
<dbReference type="Proteomes" id="UP000000702">
    <property type="component" value="Unassembled WGS sequence"/>
</dbReference>
<evidence type="ECO:0000256" key="9">
    <source>
        <dbReference type="SAM" id="Coils"/>
    </source>
</evidence>
<evidence type="ECO:0000256" key="6">
    <source>
        <dbReference type="ARBA" id="ARBA00023136"/>
    </source>
</evidence>
<evidence type="ECO:0000256" key="8">
    <source>
        <dbReference type="ARBA" id="ARBA00023288"/>
    </source>
</evidence>
<evidence type="ECO:0000256" key="2">
    <source>
        <dbReference type="ARBA" id="ARBA00004609"/>
    </source>
</evidence>
<dbReference type="VEuPathDB" id="TriTrypDB:TcIL3000_0_10510"/>
<dbReference type="InterPro" id="IPR025932">
    <property type="entry name" value="Trypano_VSG_B_N_dom"/>
</dbReference>
<dbReference type="Pfam" id="PF13206">
    <property type="entry name" value="VSG_B"/>
    <property type="match status" value="1"/>
</dbReference>
<dbReference type="EMBL" id="CAEQ01002157">
    <property type="protein sequence ID" value="CCD16088.1"/>
    <property type="molecule type" value="Genomic_DNA"/>
</dbReference>
<organism evidence="11 12">
    <name type="scientific">Trypanosoma congolense (strain IL3000)</name>
    <dbReference type="NCBI Taxonomy" id="1068625"/>
    <lineage>
        <taxon>Eukaryota</taxon>
        <taxon>Discoba</taxon>
        <taxon>Euglenozoa</taxon>
        <taxon>Kinetoplastea</taxon>
        <taxon>Metakinetoplastina</taxon>
        <taxon>Trypanosomatida</taxon>
        <taxon>Trypanosomatidae</taxon>
        <taxon>Trypanosoma</taxon>
        <taxon>Nannomonas</taxon>
    </lineage>
</organism>
<keyword evidence="4" id="KW-0336">GPI-anchor</keyword>
<feature type="coiled-coil region" evidence="9">
    <location>
        <begin position="145"/>
        <end position="172"/>
    </location>
</feature>
<keyword evidence="3" id="KW-1003">Cell membrane</keyword>
<keyword evidence="12" id="KW-1185">Reference proteome</keyword>
<evidence type="ECO:0000256" key="4">
    <source>
        <dbReference type="ARBA" id="ARBA00022622"/>
    </source>
</evidence>
<keyword evidence="5" id="KW-0732">Signal</keyword>
<dbReference type="AlphaFoldDB" id="F9WFL2"/>
<evidence type="ECO:0000313" key="12">
    <source>
        <dbReference type="Proteomes" id="UP000000702"/>
    </source>
</evidence>
<protein>
    <submittedName>
        <fullName evidence="11">Variant surface glycoprotein</fullName>
    </submittedName>
</protein>
<comment type="function">
    <text evidence="1">VSG forms a coat on the surface of the parasite. The trypanosome evades the immune response of the host by expressing a series of antigenically distinct VSGs from an estimated 1000 VSG genes.</text>
</comment>
<keyword evidence="6" id="KW-0472">Membrane</keyword>
<name>F9WFL2_TRYCI</name>
<evidence type="ECO:0000256" key="3">
    <source>
        <dbReference type="ARBA" id="ARBA00022475"/>
    </source>
</evidence>
<sequence>MPLRCETELNRGVMTLFKSRISFATLLLPTWLSTASGQLKEGYNAKQYGILCDIYNVAANPPTSLYDAGQVEKIRNEIDVINASLGDDSWFSHISETGSNVSLTGEYKDQNNNGASNWNRLKNAVAKVHTNSTTFKKIPSTSPSVKLAQKKLKNIIEQVEKITREIRTANTASSLDGIKKDFDEVIGRIGEETTTFDRAAECGPGGFGAAGSNAGKFLIVDFLCLCAKPTWSWTLPNVCGPDLRDNRWDKTGEDGKGTCKPDERGRETWKILKEGCENRGRPETADPAAGYTALGEFLSAISQDTATTDKNKPGIFGSVYNGRGVVDCQDGKSGCTGRNCPNNGACVYYGENRKDGGKDIPWVQKFKSGLEKLEKIQSKSFSIQRLIGHLEMLQMRAGEIYEEATTSINLQRENLEEPAAHNTTRSHSQHGRLILPWTLLI</sequence>
<dbReference type="GO" id="GO:0098552">
    <property type="term" value="C:side of membrane"/>
    <property type="evidence" value="ECO:0007669"/>
    <property type="project" value="UniProtKB-KW"/>
</dbReference>
<keyword evidence="8" id="KW-0449">Lipoprotein</keyword>
<feature type="domain" description="Trypanosome variant surface glycoprotein B-type N-terminal" evidence="10">
    <location>
        <begin position="30"/>
        <end position="389"/>
    </location>
</feature>
<comment type="subcellular location">
    <subcellularLocation>
        <location evidence="2">Cell membrane</location>
        <topology evidence="2">Lipid-anchor</topology>
        <topology evidence="2">GPI-anchor</topology>
    </subcellularLocation>
</comment>
<proteinExistence type="predicted"/>
<dbReference type="GO" id="GO:0005886">
    <property type="term" value="C:plasma membrane"/>
    <property type="evidence" value="ECO:0007669"/>
    <property type="project" value="UniProtKB-SubCell"/>
</dbReference>
<gene>
    <name evidence="11" type="ORF">TCIL3000_0_10510</name>
</gene>
<evidence type="ECO:0000259" key="10">
    <source>
        <dbReference type="Pfam" id="PF13206"/>
    </source>
</evidence>
<accession>F9WFL2</accession>
<evidence type="ECO:0000256" key="5">
    <source>
        <dbReference type="ARBA" id="ARBA00022729"/>
    </source>
</evidence>
<evidence type="ECO:0000256" key="7">
    <source>
        <dbReference type="ARBA" id="ARBA00023180"/>
    </source>
</evidence>
<keyword evidence="9" id="KW-0175">Coiled coil</keyword>